<protein>
    <submittedName>
        <fullName evidence="1">Uncharacterized protein</fullName>
    </submittedName>
</protein>
<keyword evidence="2" id="KW-1185">Reference proteome</keyword>
<name>A0A2D1GP32_9CAUD</name>
<organism evidence="1 2">
    <name type="scientific">Escherichia phage SRT8</name>
    <dbReference type="NCBI Taxonomy" id="2496545"/>
    <lineage>
        <taxon>Viruses</taxon>
        <taxon>Duplodnaviria</taxon>
        <taxon>Heunggongvirae</taxon>
        <taxon>Uroviricota</taxon>
        <taxon>Caudoviricetes</taxon>
        <taxon>Drexlerviridae</taxon>
        <taxon>Tunavirinae</taxon>
        <taxon>Sertoctavirus</taxon>
        <taxon>Sertoctavirus SRT8</taxon>
    </lineage>
</organism>
<dbReference type="KEGG" id="vg:40091903"/>
<sequence>MIQINLSEKQAREFCDFCFSVTGVLDTPIAREVFKIVERQLLPHSSEQAALAVWRSERVLPNLIEAWRRKNETAEKSFGQAEMFRDITPAEALKYSVNAGGALYNEIVGKRGKVVSVNGRSGRF</sequence>
<dbReference type="Pfam" id="PF23805">
    <property type="entry name" value="DUF7180"/>
    <property type="match status" value="1"/>
</dbReference>
<evidence type="ECO:0000313" key="1">
    <source>
        <dbReference type="EMBL" id="ATN93816.1"/>
    </source>
</evidence>
<accession>A0A2D1GP32</accession>
<dbReference type="RefSeq" id="YP_009615441.1">
    <property type="nucleotide sequence ID" value="NC_042043.1"/>
</dbReference>
<dbReference type="InterPro" id="IPR055604">
    <property type="entry name" value="DUF7180"/>
</dbReference>
<reference evidence="1 2" key="1">
    <citation type="submission" date="2017-09" db="EMBL/GenBank/DDBJ databases">
        <title>Complete genome sequence analysis of the novel Escherichia coli phage SRT8.</title>
        <authorList>
            <person name="Fan X."/>
            <person name="Zhao K."/>
            <person name="Song S."/>
            <person name="Zhao Z."/>
        </authorList>
    </citation>
    <scope>NUCLEOTIDE SEQUENCE [LARGE SCALE GENOMIC DNA]</scope>
</reference>
<evidence type="ECO:0000313" key="2">
    <source>
        <dbReference type="Proteomes" id="UP000228763"/>
    </source>
</evidence>
<dbReference type="EMBL" id="MF996376">
    <property type="protein sequence ID" value="ATN93816.1"/>
    <property type="molecule type" value="Genomic_DNA"/>
</dbReference>
<dbReference type="Proteomes" id="UP000228763">
    <property type="component" value="Segment"/>
</dbReference>
<dbReference type="GeneID" id="40091903"/>
<proteinExistence type="predicted"/>